<keyword evidence="1" id="KW-0812">Transmembrane</keyword>
<feature type="transmembrane region" description="Helical" evidence="1">
    <location>
        <begin position="45"/>
        <end position="67"/>
    </location>
</feature>
<keyword evidence="1" id="KW-0472">Membrane</keyword>
<feature type="transmembrane region" description="Helical" evidence="1">
    <location>
        <begin position="141"/>
        <end position="162"/>
    </location>
</feature>
<feature type="transmembrane region" description="Helical" evidence="1">
    <location>
        <begin position="21"/>
        <end position="39"/>
    </location>
</feature>
<feature type="transmembrane region" description="Helical" evidence="1">
    <location>
        <begin position="367"/>
        <end position="387"/>
    </location>
</feature>
<comment type="caution">
    <text evidence="2">The sequence shown here is derived from an EMBL/GenBank/DDBJ whole genome shotgun (WGS) entry which is preliminary data.</text>
</comment>
<feature type="transmembrane region" description="Helical" evidence="1">
    <location>
        <begin position="399"/>
        <end position="417"/>
    </location>
</feature>
<evidence type="ECO:0000313" key="2">
    <source>
        <dbReference type="EMBL" id="MST58327.1"/>
    </source>
</evidence>
<proteinExistence type="predicted"/>
<dbReference type="EMBL" id="VUMU01000009">
    <property type="protein sequence ID" value="MST58327.1"/>
    <property type="molecule type" value="Genomic_DNA"/>
</dbReference>
<sequence length="455" mass="52634">MDKLRNVSQIEYVENKPELRNAKLLYILMSVLLITDWVMPQYFGIHIAFDFTCTRIMNMILMVYFIYNRKAGNHFVRSMLDVQITPYMVLYMFVMIYTTVLRVNINTFFLNFLDILTFFMVYYGIRYVIGVRKAINWTVKIAWFLGIYGVIEYALGFSPMIRILKTLPAVAGEVYRSGQYRISGPCVHPIAYGILMLFLLAVICIDYDRDELYLLKHPILYLLLLINIFLSGSRSPLGLAFIETILIILASSKERRKKTIIALFALILICAVLELALIETSIGRYIMMQITSIIDEIFGTEYSVNFGANISLLNMSSDYRDYLPRIFTVEWLNPLVGKGANAQVGFEFDGVFIKSIDNFYVATYIRYAYPGLLTFVLIQIMAVYYMLKTGLKHKSGLSIGVAFALIVYFIELWWVDYLQTTKYMYILLAIYAAHYSNCFQNCDKIEKHLKKGIAC</sequence>
<feature type="transmembrane region" description="Helical" evidence="1">
    <location>
        <begin position="79"/>
        <end position="97"/>
    </location>
</feature>
<reference evidence="2 3" key="1">
    <citation type="submission" date="2019-08" db="EMBL/GenBank/DDBJ databases">
        <title>In-depth cultivation of the pig gut microbiome towards novel bacterial diversity and tailored functional studies.</title>
        <authorList>
            <person name="Wylensek D."/>
            <person name="Hitch T.C.A."/>
            <person name="Clavel T."/>
        </authorList>
    </citation>
    <scope>NUCLEOTIDE SEQUENCE [LARGE SCALE GENOMIC DNA]</scope>
    <source>
        <strain evidence="2 3">WCA3-601-WT-6H</strain>
    </source>
</reference>
<feature type="transmembrane region" description="Helical" evidence="1">
    <location>
        <begin position="109"/>
        <end position="129"/>
    </location>
</feature>
<dbReference type="RefSeq" id="WP_154496506.1">
    <property type="nucleotide sequence ID" value="NZ_VUMU01000009.1"/>
</dbReference>
<dbReference type="AlphaFoldDB" id="A0A6L5YKZ3"/>
<feature type="transmembrane region" description="Helical" evidence="1">
    <location>
        <begin position="259"/>
        <end position="278"/>
    </location>
</feature>
<protein>
    <recommendedName>
        <fullName evidence="4">O-antigen polymerase</fullName>
    </recommendedName>
</protein>
<keyword evidence="3" id="KW-1185">Reference proteome</keyword>
<gene>
    <name evidence="2" type="ORF">FYJ59_08765</name>
</gene>
<evidence type="ECO:0008006" key="4">
    <source>
        <dbReference type="Google" id="ProtNLM"/>
    </source>
</evidence>
<accession>A0A6L5YKZ3</accession>
<evidence type="ECO:0000256" key="1">
    <source>
        <dbReference type="SAM" id="Phobius"/>
    </source>
</evidence>
<organism evidence="2 3">
    <name type="scientific">Waltera intestinalis</name>
    <dbReference type="NCBI Taxonomy" id="2606635"/>
    <lineage>
        <taxon>Bacteria</taxon>
        <taxon>Bacillati</taxon>
        <taxon>Bacillota</taxon>
        <taxon>Clostridia</taxon>
        <taxon>Lachnospirales</taxon>
        <taxon>Lachnospiraceae</taxon>
        <taxon>Waltera</taxon>
    </lineage>
</organism>
<keyword evidence="1" id="KW-1133">Transmembrane helix</keyword>
<name>A0A6L5YKZ3_9FIRM</name>
<dbReference type="Proteomes" id="UP000476055">
    <property type="component" value="Unassembled WGS sequence"/>
</dbReference>
<evidence type="ECO:0000313" key="3">
    <source>
        <dbReference type="Proteomes" id="UP000476055"/>
    </source>
</evidence>
<feature type="transmembrane region" description="Helical" evidence="1">
    <location>
        <begin position="182"/>
        <end position="205"/>
    </location>
</feature>
<feature type="transmembrane region" description="Helical" evidence="1">
    <location>
        <begin position="212"/>
        <end position="230"/>
    </location>
</feature>